<evidence type="ECO:0000256" key="1">
    <source>
        <dbReference type="ARBA" id="ARBA00010692"/>
    </source>
</evidence>
<feature type="transmembrane region" description="Helical" evidence="3">
    <location>
        <begin position="160"/>
        <end position="184"/>
    </location>
</feature>
<keyword evidence="2" id="KW-1003">Cell membrane</keyword>
<dbReference type="GO" id="GO:0015225">
    <property type="term" value="F:biotin transmembrane transporter activity"/>
    <property type="evidence" value="ECO:0007669"/>
    <property type="project" value="UniProtKB-UniRule"/>
</dbReference>
<comment type="caution">
    <text evidence="4">The sequence shown here is derived from an EMBL/GenBank/DDBJ whole genome shotgun (WGS) entry which is preliminary data.</text>
</comment>
<dbReference type="PANTHER" id="PTHR34295">
    <property type="entry name" value="BIOTIN TRANSPORTER BIOY"/>
    <property type="match status" value="1"/>
</dbReference>
<dbReference type="RefSeq" id="WP_183320181.1">
    <property type="nucleotide sequence ID" value="NZ_JACHVQ010000001.1"/>
</dbReference>
<feature type="transmembrane region" description="Helical" evidence="3">
    <location>
        <begin position="128"/>
        <end position="148"/>
    </location>
</feature>
<reference evidence="4 5" key="1">
    <citation type="submission" date="2020-08" db="EMBL/GenBank/DDBJ databases">
        <title>Sequencing the genomes of 1000 actinobacteria strains.</title>
        <authorList>
            <person name="Klenk H.-P."/>
        </authorList>
    </citation>
    <scope>NUCLEOTIDE SEQUENCE [LARGE SCALE GENOMIC DNA]</scope>
    <source>
        <strain evidence="4 5">DSM 105369</strain>
    </source>
</reference>
<dbReference type="Gene3D" id="1.10.1760.20">
    <property type="match status" value="1"/>
</dbReference>
<keyword evidence="2" id="KW-0813">Transport</keyword>
<feature type="transmembrane region" description="Helical" evidence="3">
    <location>
        <begin position="52"/>
        <end position="74"/>
    </location>
</feature>
<dbReference type="Proteomes" id="UP000559182">
    <property type="component" value="Unassembled WGS sequence"/>
</dbReference>
<keyword evidence="3" id="KW-0812">Transmembrane</keyword>
<organism evidence="4 5">
    <name type="scientific">Flexivirga oryzae</name>
    <dbReference type="NCBI Taxonomy" id="1794944"/>
    <lineage>
        <taxon>Bacteria</taxon>
        <taxon>Bacillati</taxon>
        <taxon>Actinomycetota</taxon>
        <taxon>Actinomycetes</taxon>
        <taxon>Micrococcales</taxon>
        <taxon>Dermacoccaceae</taxon>
        <taxon>Flexivirga</taxon>
    </lineage>
</organism>
<evidence type="ECO:0000313" key="4">
    <source>
        <dbReference type="EMBL" id="MBB2891991.1"/>
    </source>
</evidence>
<evidence type="ECO:0000313" key="5">
    <source>
        <dbReference type="Proteomes" id="UP000559182"/>
    </source>
</evidence>
<evidence type="ECO:0000256" key="2">
    <source>
        <dbReference type="PIRNR" id="PIRNR016661"/>
    </source>
</evidence>
<dbReference type="AlphaFoldDB" id="A0A839NB94"/>
<feature type="transmembrane region" description="Helical" evidence="3">
    <location>
        <begin position="20"/>
        <end position="40"/>
    </location>
</feature>
<protein>
    <recommendedName>
        <fullName evidence="2">Biotin transporter</fullName>
    </recommendedName>
</protein>
<keyword evidence="2 3" id="KW-0472">Membrane</keyword>
<comment type="similarity">
    <text evidence="1 2">Belongs to the BioY family.</text>
</comment>
<evidence type="ECO:0000256" key="3">
    <source>
        <dbReference type="SAM" id="Phobius"/>
    </source>
</evidence>
<gene>
    <name evidence="4" type="ORF">FHU39_001975</name>
</gene>
<comment type="subcellular location">
    <subcellularLocation>
        <location evidence="2">Cell membrane</location>
        <topology evidence="2">Multi-pass membrane protein</topology>
    </subcellularLocation>
</comment>
<dbReference type="Pfam" id="PF02632">
    <property type="entry name" value="BioY"/>
    <property type="match status" value="1"/>
</dbReference>
<feature type="transmembrane region" description="Helical" evidence="3">
    <location>
        <begin position="94"/>
        <end position="116"/>
    </location>
</feature>
<keyword evidence="5" id="KW-1185">Reference proteome</keyword>
<dbReference type="InterPro" id="IPR003784">
    <property type="entry name" value="BioY"/>
</dbReference>
<proteinExistence type="inferred from homology"/>
<dbReference type="PANTHER" id="PTHR34295:SF1">
    <property type="entry name" value="BIOTIN TRANSPORTER BIOY"/>
    <property type="match status" value="1"/>
</dbReference>
<name>A0A839NB94_9MICO</name>
<dbReference type="GO" id="GO:0005886">
    <property type="term" value="C:plasma membrane"/>
    <property type="evidence" value="ECO:0007669"/>
    <property type="project" value="UniProtKB-SubCell"/>
</dbReference>
<dbReference type="EMBL" id="JACHVQ010000001">
    <property type="protein sequence ID" value="MBB2891991.1"/>
    <property type="molecule type" value="Genomic_DNA"/>
</dbReference>
<dbReference type="PIRSF" id="PIRSF016661">
    <property type="entry name" value="BioY"/>
    <property type="match status" value="1"/>
</dbReference>
<keyword evidence="3" id="KW-1133">Transmembrane helix</keyword>
<sequence length="191" mass="19087">MSTTTLAPTLVRVPAVWREAALVSMGVLFVALSAQVAIPLPFTPVPITGQTFAALLVGGAYGAVRSAATIAAYIGVGVIGVPVFADGAHGLSTVLSATGGYLVGMLVAAAIVGAAADRGWDKALFSSILAMFVGSAVIYAIGAGWLAIDLGVGPAKAFDLGVRPFVVGDLLKLALAGALLPAAWKLTARAK</sequence>
<accession>A0A839NB94</accession>